<gene>
    <name evidence="2" type="primary">Piso0_004369</name>
    <name evidence="2" type="ORF">GNLVRS01_PISO0K15366g</name>
    <name evidence="3" type="ORF">GNLVRS01_PISO0L15367g</name>
</gene>
<dbReference type="EMBL" id="FO082049">
    <property type="protein sequence ID" value="CCE83782.1"/>
    <property type="molecule type" value="Genomic_DNA"/>
</dbReference>
<feature type="compositionally biased region" description="Acidic residues" evidence="1">
    <location>
        <begin position="50"/>
        <end position="69"/>
    </location>
</feature>
<sequence>MARTRSQAAKSVEEKKPTKIKFDDADVSVGDEYHTAEESDEPVDKLAGEPVEEEDEDEEDSDEAPEEESVSQAKNELLVKQKEEQKAIEAAKKAERERRKQRDIHNKQQQDLKKSKRLNDEDLPEFLPDDIANIISEKEEVTPLEKEAKHLKLDLDDEDESEIRRLVKERKLKKARDSKKLTVKKGPVRVQVQNFNSRIASVPKASKNVVNSKEKWLKRKALAKK</sequence>
<feature type="compositionally biased region" description="Basic and acidic residues" evidence="1">
    <location>
        <begin position="31"/>
        <end position="47"/>
    </location>
</feature>
<dbReference type="Proteomes" id="UP000005222">
    <property type="component" value="Chromosome K"/>
</dbReference>
<dbReference type="HOGENOM" id="CLU_077704_1_0_1"/>
<dbReference type="InParanoid" id="G8Y8L8"/>
<proteinExistence type="predicted"/>
<dbReference type="GO" id="GO:0006364">
    <property type="term" value="P:rRNA processing"/>
    <property type="evidence" value="ECO:0007669"/>
    <property type="project" value="InterPro"/>
</dbReference>
<keyword evidence="4" id="KW-1185">Reference proteome</keyword>
<feature type="compositionally biased region" description="Basic and acidic residues" evidence="1">
    <location>
        <begin position="11"/>
        <end position="24"/>
    </location>
</feature>
<dbReference type="FunCoup" id="G8Y8L8">
    <property type="interactions" value="418"/>
</dbReference>
<dbReference type="AlphaFoldDB" id="G8Y8L8"/>
<dbReference type="STRING" id="559304.G8Y8L8"/>
<reference evidence="2" key="1">
    <citation type="submission" date="2011-10" db="EMBL/GenBank/DDBJ databases">
        <authorList>
            <person name="Genoscope - CEA"/>
        </authorList>
    </citation>
    <scope>NUCLEOTIDE SEQUENCE</scope>
</reference>
<dbReference type="Proteomes" id="UP000005222">
    <property type="component" value="Chromosome L"/>
</dbReference>
<dbReference type="InterPro" id="IPR013268">
    <property type="entry name" value="UTP16"/>
</dbReference>
<feature type="region of interest" description="Disordered" evidence="1">
    <location>
        <begin position="1"/>
        <end position="124"/>
    </location>
</feature>
<dbReference type="eggNOG" id="ENOG502S51X">
    <property type="taxonomic scope" value="Eukaryota"/>
</dbReference>
<dbReference type="OMA" id="IRSKDRW"/>
<dbReference type="GO" id="GO:0030515">
    <property type="term" value="F:snoRNA binding"/>
    <property type="evidence" value="ECO:0007669"/>
    <property type="project" value="InterPro"/>
</dbReference>
<feature type="compositionally biased region" description="Basic and acidic residues" evidence="1">
    <location>
        <begin position="77"/>
        <end position="120"/>
    </location>
</feature>
<organism evidence="2 4">
    <name type="scientific">Pichia sorbitophila (strain ATCC MYA-4447 / BCRC 22081 / CBS 7064 / NBRC 10061 / NRRL Y-12695)</name>
    <name type="common">Hybrid yeast</name>
    <dbReference type="NCBI Taxonomy" id="559304"/>
    <lineage>
        <taxon>Eukaryota</taxon>
        <taxon>Fungi</taxon>
        <taxon>Dikarya</taxon>
        <taxon>Ascomycota</taxon>
        <taxon>Saccharomycotina</taxon>
        <taxon>Pichiomycetes</taxon>
        <taxon>Debaryomycetaceae</taxon>
        <taxon>Millerozyma</taxon>
    </lineage>
</organism>
<accession>G8Y8L8</accession>
<reference evidence="4" key="2">
    <citation type="journal article" date="2012" name="G3 (Bethesda)">
        <title>Pichia sorbitophila, an interspecies yeast hybrid reveals early steps of genome resolution following polyploidization.</title>
        <authorList>
            <person name="Leh Louis V."/>
            <person name="Despons L."/>
            <person name="Friedrich A."/>
            <person name="Martin T."/>
            <person name="Durrens P."/>
            <person name="Casaregola S."/>
            <person name="Neuveglise C."/>
            <person name="Fairhead C."/>
            <person name="Marck C."/>
            <person name="Cruz J.A."/>
            <person name="Straub M.L."/>
            <person name="Kugler V."/>
            <person name="Sacerdot C."/>
            <person name="Uzunov Z."/>
            <person name="Thierry A."/>
            <person name="Weiss S."/>
            <person name="Bleykasten C."/>
            <person name="De Montigny J."/>
            <person name="Jacques N."/>
            <person name="Jung P."/>
            <person name="Lemaire M."/>
            <person name="Mallet S."/>
            <person name="Morel G."/>
            <person name="Richard G.F."/>
            <person name="Sarkar A."/>
            <person name="Savel G."/>
            <person name="Schacherer J."/>
            <person name="Seret M.L."/>
            <person name="Talla E."/>
            <person name="Samson G."/>
            <person name="Jubin C."/>
            <person name="Poulain J."/>
            <person name="Vacherie B."/>
            <person name="Barbe V."/>
            <person name="Pelletier E."/>
            <person name="Sherman D.J."/>
            <person name="Westhof E."/>
            <person name="Weissenbach J."/>
            <person name="Baret P.V."/>
            <person name="Wincker P."/>
            <person name="Gaillardin C."/>
            <person name="Dujon B."/>
            <person name="Souciet J.L."/>
        </authorList>
    </citation>
    <scope>NUCLEOTIDE SEQUENCE [LARGE SCALE GENOMIC DNA]</scope>
    <source>
        <strain evidence="4">ATCC MYA-4447 / BCRC 22081 / CBS 7064 / NBRC 10061 / NRRL Y-12695</strain>
    </source>
</reference>
<dbReference type="Pfam" id="PF08297">
    <property type="entry name" value="U3_snoRNA_assoc"/>
    <property type="match status" value="1"/>
</dbReference>
<evidence type="ECO:0000313" key="2">
    <source>
        <dbReference type="EMBL" id="CCE83782.1"/>
    </source>
</evidence>
<evidence type="ECO:0000313" key="4">
    <source>
        <dbReference type="Proteomes" id="UP000005222"/>
    </source>
</evidence>
<evidence type="ECO:0000256" key="1">
    <source>
        <dbReference type="SAM" id="MobiDB-lite"/>
    </source>
</evidence>
<name>G8Y8L8_PICSO</name>
<dbReference type="OrthoDB" id="4096107at2759"/>
<dbReference type="EMBL" id="FO082048">
    <property type="protein sequence ID" value="CCE84813.1"/>
    <property type="molecule type" value="Genomic_DNA"/>
</dbReference>
<evidence type="ECO:0000313" key="3">
    <source>
        <dbReference type="EMBL" id="CCE84813.1"/>
    </source>
</evidence>
<protein>
    <submittedName>
        <fullName evidence="2">Piso0_004369 protein</fullName>
    </submittedName>
</protein>